<comment type="similarity">
    <text evidence="1">Belongs to the universal stress protein A family.</text>
</comment>
<dbReference type="AlphaFoldDB" id="A0A1N7FDD3"/>
<keyword evidence="4" id="KW-1185">Reference proteome</keyword>
<dbReference type="Pfam" id="PF00582">
    <property type="entry name" value="Usp"/>
    <property type="match status" value="2"/>
</dbReference>
<sequence>MTILAGFSAARHGVAPLALACQIAGNTGEPVIAAAIVERRNPPMTDPVENEYLDYVTTKAEQSLRAVVDTLPPGPEISVVVHRSTSIPSGISELAQTHDAQVVTVGSSSSGLLGRITLGSVTDRLVHTAAVPVAIAPRGYGPVGGSVRRVTAAFGGLADVHGLVDGAARLARQWRAELRVASFSARDVVAFSGSIESGAEDLVIDQWWQRTRDRIAEQLDEARVDNPGAEVVIGVGRDWRRAVEDVPWAPGDLLLVGSGAAGLPARVFLGSAGSRIVRHSPVPVMIMPSR</sequence>
<dbReference type="CDD" id="cd00293">
    <property type="entry name" value="USP-like"/>
    <property type="match status" value="2"/>
</dbReference>
<dbReference type="OrthoDB" id="5242641at2"/>
<name>A0A1N7FDD3_9NOCA</name>
<accession>A0A1N7FDD3</accession>
<dbReference type="InterPro" id="IPR014729">
    <property type="entry name" value="Rossmann-like_a/b/a_fold"/>
</dbReference>
<dbReference type="RefSeq" id="WP_076479008.1">
    <property type="nucleotide sequence ID" value="NZ_FTNT01000005.1"/>
</dbReference>
<dbReference type="EMBL" id="FTNT01000005">
    <property type="protein sequence ID" value="SIR98323.1"/>
    <property type="molecule type" value="Genomic_DNA"/>
</dbReference>
<dbReference type="STRING" id="1344003.SAMN05445060_1957"/>
<dbReference type="PANTHER" id="PTHR46268:SF6">
    <property type="entry name" value="UNIVERSAL STRESS PROTEIN UP12"/>
    <property type="match status" value="1"/>
</dbReference>
<dbReference type="PANTHER" id="PTHR46268">
    <property type="entry name" value="STRESS RESPONSE PROTEIN NHAX"/>
    <property type="match status" value="1"/>
</dbReference>
<evidence type="ECO:0000256" key="1">
    <source>
        <dbReference type="ARBA" id="ARBA00008791"/>
    </source>
</evidence>
<feature type="domain" description="UspA" evidence="2">
    <location>
        <begin position="148"/>
        <end position="287"/>
    </location>
</feature>
<dbReference type="SUPFAM" id="SSF52402">
    <property type="entry name" value="Adenine nucleotide alpha hydrolases-like"/>
    <property type="match status" value="2"/>
</dbReference>
<evidence type="ECO:0000313" key="3">
    <source>
        <dbReference type="EMBL" id="SIR98323.1"/>
    </source>
</evidence>
<organism evidence="3 4">
    <name type="scientific">Williamsia sterculiae</name>
    <dbReference type="NCBI Taxonomy" id="1344003"/>
    <lineage>
        <taxon>Bacteria</taxon>
        <taxon>Bacillati</taxon>
        <taxon>Actinomycetota</taxon>
        <taxon>Actinomycetes</taxon>
        <taxon>Mycobacteriales</taxon>
        <taxon>Nocardiaceae</taxon>
        <taxon>Williamsia</taxon>
    </lineage>
</organism>
<evidence type="ECO:0000259" key="2">
    <source>
        <dbReference type="Pfam" id="PF00582"/>
    </source>
</evidence>
<dbReference type="InterPro" id="IPR006016">
    <property type="entry name" value="UspA"/>
</dbReference>
<proteinExistence type="inferred from homology"/>
<dbReference type="Gene3D" id="3.40.50.620">
    <property type="entry name" value="HUPs"/>
    <property type="match status" value="2"/>
</dbReference>
<feature type="domain" description="UspA" evidence="2">
    <location>
        <begin position="15"/>
        <end position="136"/>
    </location>
</feature>
<dbReference type="PRINTS" id="PR01438">
    <property type="entry name" value="UNVRSLSTRESS"/>
</dbReference>
<dbReference type="InterPro" id="IPR006015">
    <property type="entry name" value="Universal_stress_UspA"/>
</dbReference>
<protein>
    <submittedName>
        <fullName evidence="3">Nucleotide-binding universal stress protein, UspA family</fullName>
    </submittedName>
</protein>
<gene>
    <name evidence="3" type="ORF">SAMN05445060_1957</name>
</gene>
<reference evidence="3 4" key="1">
    <citation type="submission" date="2017-01" db="EMBL/GenBank/DDBJ databases">
        <authorList>
            <person name="Mah S.A."/>
            <person name="Swanson W.J."/>
            <person name="Moy G.W."/>
            <person name="Vacquier V.D."/>
        </authorList>
    </citation>
    <scope>NUCLEOTIDE SEQUENCE [LARGE SCALE GENOMIC DNA]</scope>
    <source>
        <strain evidence="3 4">CPCC 203464</strain>
    </source>
</reference>
<dbReference type="Proteomes" id="UP000186218">
    <property type="component" value="Unassembled WGS sequence"/>
</dbReference>
<evidence type="ECO:0000313" key="4">
    <source>
        <dbReference type="Proteomes" id="UP000186218"/>
    </source>
</evidence>